<proteinExistence type="predicted"/>
<evidence type="ECO:0000313" key="1">
    <source>
        <dbReference type="EMBL" id="MCI61571.1"/>
    </source>
</evidence>
<dbReference type="Proteomes" id="UP000265520">
    <property type="component" value="Unassembled WGS sequence"/>
</dbReference>
<sequence length="72" mass="7478">MDRNGILFNNANISLQAAITKIRTAIALSVSSINNTVDLISASATANFAPGIVAGTIADRALNQLQVAQRPV</sequence>
<dbReference type="EMBL" id="LXQA010602162">
    <property type="protein sequence ID" value="MCI61571.1"/>
    <property type="molecule type" value="Genomic_DNA"/>
</dbReference>
<comment type="caution">
    <text evidence="1">The sequence shown here is derived from an EMBL/GenBank/DDBJ whole genome shotgun (WGS) entry which is preliminary data.</text>
</comment>
<name>A0A392TK99_9FABA</name>
<protein>
    <submittedName>
        <fullName evidence="1">Uncharacterized protein</fullName>
    </submittedName>
</protein>
<accession>A0A392TK99</accession>
<evidence type="ECO:0000313" key="2">
    <source>
        <dbReference type="Proteomes" id="UP000265520"/>
    </source>
</evidence>
<keyword evidence="2" id="KW-1185">Reference proteome</keyword>
<feature type="non-terminal residue" evidence="1">
    <location>
        <position position="72"/>
    </location>
</feature>
<reference evidence="1 2" key="1">
    <citation type="journal article" date="2018" name="Front. Plant Sci.">
        <title>Red Clover (Trifolium pratense) and Zigzag Clover (T. medium) - A Picture of Genomic Similarities and Differences.</title>
        <authorList>
            <person name="Dluhosova J."/>
            <person name="Istvanek J."/>
            <person name="Nedelnik J."/>
            <person name="Repkova J."/>
        </authorList>
    </citation>
    <scope>NUCLEOTIDE SEQUENCE [LARGE SCALE GENOMIC DNA]</scope>
    <source>
        <strain evidence="2">cv. 10/8</strain>
        <tissue evidence="1">Leaf</tissue>
    </source>
</reference>
<dbReference type="AlphaFoldDB" id="A0A392TK99"/>
<organism evidence="1 2">
    <name type="scientific">Trifolium medium</name>
    <dbReference type="NCBI Taxonomy" id="97028"/>
    <lineage>
        <taxon>Eukaryota</taxon>
        <taxon>Viridiplantae</taxon>
        <taxon>Streptophyta</taxon>
        <taxon>Embryophyta</taxon>
        <taxon>Tracheophyta</taxon>
        <taxon>Spermatophyta</taxon>
        <taxon>Magnoliopsida</taxon>
        <taxon>eudicotyledons</taxon>
        <taxon>Gunneridae</taxon>
        <taxon>Pentapetalae</taxon>
        <taxon>rosids</taxon>
        <taxon>fabids</taxon>
        <taxon>Fabales</taxon>
        <taxon>Fabaceae</taxon>
        <taxon>Papilionoideae</taxon>
        <taxon>50 kb inversion clade</taxon>
        <taxon>NPAAA clade</taxon>
        <taxon>Hologalegina</taxon>
        <taxon>IRL clade</taxon>
        <taxon>Trifolieae</taxon>
        <taxon>Trifolium</taxon>
    </lineage>
</organism>